<dbReference type="GO" id="GO:0008880">
    <property type="term" value="F:glucuronate isomerase activity"/>
    <property type="evidence" value="ECO:0007669"/>
    <property type="project" value="UniProtKB-EC"/>
</dbReference>
<dbReference type="InterPro" id="IPR032466">
    <property type="entry name" value="Metal_Hydrolase"/>
</dbReference>
<organism evidence="8 9">
    <name type="scientific">Curtobacterium caseinilyticum</name>
    <dbReference type="NCBI Taxonomy" id="3055137"/>
    <lineage>
        <taxon>Bacteria</taxon>
        <taxon>Bacillati</taxon>
        <taxon>Actinomycetota</taxon>
        <taxon>Actinomycetes</taxon>
        <taxon>Micrococcales</taxon>
        <taxon>Microbacteriaceae</taxon>
        <taxon>Curtobacterium</taxon>
    </lineage>
</organism>
<comment type="similarity">
    <text evidence="3">Belongs to the metallo-dependent hydrolases superfamily. Uronate isomerase family.</text>
</comment>
<evidence type="ECO:0000256" key="5">
    <source>
        <dbReference type="ARBA" id="ARBA00020555"/>
    </source>
</evidence>
<dbReference type="InterPro" id="IPR003766">
    <property type="entry name" value="Uronate_isomerase"/>
</dbReference>
<dbReference type="SUPFAM" id="SSF51556">
    <property type="entry name" value="Metallo-dependent hydrolases"/>
    <property type="match status" value="1"/>
</dbReference>
<dbReference type="NCBIfam" id="NF002794">
    <property type="entry name" value="PRK02925.1"/>
    <property type="match status" value="1"/>
</dbReference>
<sequence>MTRTSTATPLAPHPDRLLPADPGARAVARTVYEAVADAPIISPHGHVDASLIADDQPFPDPAALLITPDHYVLRLLHANGVGLEELGRRDLSGTHPVPPGRAVWRRLAEHWDDFAGTPVRSWFETELHDVFGLTEHPSAANADDQYDHLAAALATPAMRPRALFDAFGIEVLATTDDPTADLAAHARLAADPTFTGRVLPTFRADAVFDPSRPDWRDVVASIGEAAGIETGTHDGLLAALRARRRHFIEHGATATDTGVLDAGSTPLPAAERARIHAAAMQGPSGVTAAEAVAYRHDMLYRWAEMSVEDGLVMQLHPGVIRNHHTPTLERFGPDTGHDLPAVGSFTEPLRPLLEAFGTAPGFHLVLFTVDETVFSREIGPLAGFYPAVYAGAPWWFIDTPAAIGRYRAAVTDSAGFTKTSGFIDDTRAYCSIPARHDMARRVDAAYLASLVVTHQLTEEDAIRTAQRIVTDIPRATFKLRST</sequence>
<dbReference type="Proteomes" id="UP001236404">
    <property type="component" value="Unassembled WGS sequence"/>
</dbReference>
<comment type="caution">
    <text evidence="8">The sequence shown here is derived from an EMBL/GenBank/DDBJ whole genome shotgun (WGS) entry which is preliminary data.</text>
</comment>
<reference evidence="8 9" key="1">
    <citation type="submission" date="2023-06" db="EMBL/GenBank/DDBJ databases">
        <authorList>
            <person name="Feng G."/>
            <person name="Li J."/>
            <person name="Zhu H."/>
        </authorList>
    </citation>
    <scope>NUCLEOTIDE SEQUENCE [LARGE SCALE GENOMIC DNA]</scope>
    <source>
        <strain evidence="8 9">RHCKG28</strain>
    </source>
</reference>
<name>A0ABT7TNQ2_9MICO</name>
<evidence type="ECO:0000256" key="4">
    <source>
        <dbReference type="ARBA" id="ARBA00012546"/>
    </source>
</evidence>
<dbReference type="EC" id="5.3.1.12" evidence="4"/>
<dbReference type="RefSeq" id="WP_289472989.1">
    <property type="nucleotide sequence ID" value="NZ_JAUCMN010000003.1"/>
</dbReference>
<protein>
    <recommendedName>
        <fullName evidence="5">Uronate isomerase</fullName>
        <ecNumber evidence="4">5.3.1.12</ecNumber>
    </recommendedName>
</protein>
<dbReference type="Pfam" id="PF02614">
    <property type="entry name" value="UxaC"/>
    <property type="match status" value="1"/>
</dbReference>
<accession>A0ABT7TNQ2</accession>
<dbReference type="PANTHER" id="PTHR30068:SF4">
    <property type="entry name" value="URONATE ISOMERASE"/>
    <property type="match status" value="1"/>
</dbReference>
<evidence type="ECO:0000256" key="7">
    <source>
        <dbReference type="SAM" id="MobiDB-lite"/>
    </source>
</evidence>
<dbReference type="Gene3D" id="1.10.2020.10">
    <property type="entry name" value="uronate isomerase, domain 2, chain A"/>
    <property type="match status" value="1"/>
</dbReference>
<gene>
    <name evidence="8" type="primary">uxaC</name>
    <name evidence="8" type="ORF">QUG93_05935</name>
</gene>
<evidence type="ECO:0000256" key="2">
    <source>
        <dbReference type="ARBA" id="ARBA00004892"/>
    </source>
</evidence>
<evidence type="ECO:0000313" key="9">
    <source>
        <dbReference type="Proteomes" id="UP001236404"/>
    </source>
</evidence>
<keyword evidence="9" id="KW-1185">Reference proteome</keyword>
<proteinExistence type="inferred from homology"/>
<evidence type="ECO:0000256" key="3">
    <source>
        <dbReference type="ARBA" id="ARBA00008397"/>
    </source>
</evidence>
<dbReference type="PANTHER" id="PTHR30068">
    <property type="entry name" value="URONATE ISOMERASE"/>
    <property type="match status" value="1"/>
</dbReference>
<evidence type="ECO:0000313" key="8">
    <source>
        <dbReference type="EMBL" id="MDM7891215.1"/>
    </source>
</evidence>
<comment type="pathway">
    <text evidence="2">Carbohydrate metabolism; pentose and glucuronate interconversion.</text>
</comment>
<feature type="region of interest" description="Disordered" evidence="7">
    <location>
        <begin position="1"/>
        <end position="21"/>
    </location>
</feature>
<dbReference type="Gene3D" id="3.20.20.140">
    <property type="entry name" value="Metal-dependent hydrolases"/>
    <property type="match status" value="1"/>
</dbReference>
<evidence type="ECO:0000256" key="1">
    <source>
        <dbReference type="ARBA" id="ARBA00001165"/>
    </source>
</evidence>
<comment type="catalytic activity">
    <reaction evidence="1">
        <text>D-glucuronate = D-fructuronate</text>
        <dbReference type="Rhea" id="RHEA:13049"/>
        <dbReference type="ChEBI" id="CHEBI:58720"/>
        <dbReference type="ChEBI" id="CHEBI:59863"/>
        <dbReference type="EC" id="5.3.1.12"/>
    </reaction>
</comment>
<keyword evidence="6 8" id="KW-0413">Isomerase</keyword>
<dbReference type="EMBL" id="JAUCMN010000003">
    <property type="protein sequence ID" value="MDM7891215.1"/>
    <property type="molecule type" value="Genomic_DNA"/>
</dbReference>
<evidence type="ECO:0000256" key="6">
    <source>
        <dbReference type="ARBA" id="ARBA00023235"/>
    </source>
</evidence>